<dbReference type="SUPFAM" id="SSF52402">
    <property type="entry name" value="Adenine nucleotide alpha hydrolases-like"/>
    <property type="match status" value="1"/>
</dbReference>
<keyword evidence="5" id="KW-1185">Reference proteome</keyword>
<protein>
    <recommendedName>
        <fullName evidence="2">asparagine synthase (glutamine-hydrolyzing)</fullName>
        <ecNumber evidence="2">6.3.5.4</ecNumber>
    </recommendedName>
</protein>
<dbReference type="PANTHER" id="PTHR43284:SF1">
    <property type="entry name" value="ASPARAGINE SYNTHETASE"/>
    <property type="match status" value="1"/>
</dbReference>
<evidence type="ECO:0000256" key="2">
    <source>
        <dbReference type="ARBA" id="ARBA00012737"/>
    </source>
</evidence>
<accession>A0ABX8GS58</accession>
<evidence type="ECO:0000313" key="4">
    <source>
        <dbReference type="EMBL" id="QWG06418.1"/>
    </source>
</evidence>
<evidence type="ECO:0000256" key="1">
    <source>
        <dbReference type="ARBA" id="ARBA00005187"/>
    </source>
</evidence>
<dbReference type="InterPro" id="IPR051786">
    <property type="entry name" value="ASN_synthetase/amidase"/>
</dbReference>
<name>A0ABX8GS58_9BACT</name>
<dbReference type="EC" id="6.3.5.4" evidence="2"/>
<evidence type="ECO:0000256" key="3">
    <source>
        <dbReference type="ARBA" id="ARBA00048741"/>
    </source>
</evidence>
<comment type="catalytic activity">
    <reaction evidence="3">
        <text>L-aspartate + L-glutamine + ATP + H2O = L-asparagine + L-glutamate + AMP + diphosphate + H(+)</text>
        <dbReference type="Rhea" id="RHEA:12228"/>
        <dbReference type="ChEBI" id="CHEBI:15377"/>
        <dbReference type="ChEBI" id="CHEBI:15378"/>
        <dbReference type="ChEBI" id="CHEBI:29985"/>
        <dbReference type="ChEBI" id="CHEBI:29991"/>
        <dbReference type="ChEBI" id="CHEBI:30616"/>
        <dbReference type="ChEBI" id="CHEBI:33019"/>
        <dbReference type="ChEBI" id="CHEBI:58048"/>
        <dbReference type="ChEBI" id="CHEBI:58359"/>
        <dbReference type="ChEBI" id="CHEBI:456215"/>
        <dbReference type="EC" id="6.3.5.4"/>
    </reaction>
</comment>
<dbReference type="SUPFAM" id="SSF56235">
    <property type="entry name" value="N-terminal nucleophile aminohydrolases (Ntn hydrolases)"/>
    <property type="match status" value="1"/>
</dbReference>
<dbReference type="Gene3D" id="3.40.50.620">
    <property type="entry name" value="HUPs"/>
    <property type="match status" value="1"/>
</dbReference>
<dbReference type="RefSeq" id="WP_144073837.1">
    <property type="nucleotide sequence ID" value="NZ_CP076128.1"/>
</dbReference>
<dbReference type="Proteomes" id="UP000682802">
    <property type="component" value="Chromosome 1"/>
</dbReference>
<evidence type="ECO:0000313" key="5">
    <source>
        <dbReference type="Proteomes" id="UP000682802"/>
    </source>
</evidence>
<reference evidence="4 5" key="1">
    <citation type="submission" date="2021-05" db="EMBL/GenBank/DDBJ databases">
        <title>Comparative genomic studies on the polysaccharide-degrading batcterial strains of the Flammeovirga genus.</title>
        <authorList>
            <person name="Zewei F."/>
            <person name="Zheng Z."/>
            <person name="Yu L."/>
            <person name="Ruyue G."/>
            <person name="Yanhong M."/>
            <person name="Yuanyuan C."/>
            <person name="Jingyan G."/>
            <person name="Wenjun H."/>
        </authorList>
    </citation>
    <scope>NUCLEOTIDE SEQUENCE [LARGE SCALE GENOMIC DNA]</scope>
    <source>
        <strain evidence="4 5">YS10</strain>
    </source>
</reference>
<comment type="pathway">
    <text evidence="1">Amino-acid biosynthesis; L-asparagine biosynthesis; L-asparagine from L-aspartate (L-Gln route): step 1/1.</text>
</comment>
<gene>
    <name evidence="4" type="ORF">KM029_13895</name>
</gene>
<dbReference type="PANTHER" id="PTHR43284">
    <property type="entry name" value="ASPARAGINE SYNTHETASE (GLUTAMINE-HYDROLYZING)"/>
    <property type="match status" value="1"/>
</dbReference>
<dbReference type="InterPro" id="IPR014729">
    <property type="entry name" value="Rossmann-like_a/b/a_fold"/>
</dbReference>
<sequence>MNNNILSRIVLRNNKGYAWENNNGLFYKSDESPVFPSAIDIDNIEILINQITSSFSFVYENEDVIIACVDRIRSMPLFYYFDENNFIITDNTTFLDKEISLELEGEFIDEFKLTGFVTKNNTLVKNLYQIEAGAYLVYNKRTHKCVIKQYFSFEREEYLPEKKESDYFNDLDNLYVNLAKKIKKQVGDKQCVVPLSGGYDSRLILYLLKEAGITNVVCFSYGIKSNYEKNISKKIADLFNFKWIFVEYSEGLWLNTLNSPKIKEYFDFSGNYTSLPHIQDFPAIEFLVSKKIIDYDSYIIPGHSYDFLAGSHLNKKIINKKQFSNEEINKLIFEKHYSLVIQKYDHRKIVNINNEILDNTEAFSIVDEWNWKERQSKFIVNSVRVYEFFDLKWLLPLWDKTLMDFWSKIPMEYCIERNLFKLHFNYRFNNNEEILKDNISFSKKDAIKSLMKKWYFSSILLNTITIIISYTSENYSLFGVVPRKKFIIESILKKKTSINSFLSEYYIKQNKIK</sequence>
<proteinExistence type="predicted"/>
<dbReference type="InterPro" id="IPR029055">
    <property type="entry name" value="Ntn_hydrolases_N"/>
</dbReference>
<organism evidence="4 5">
    <name type="scientific">Flammeovirga kamogawensis</name>
    <dbReference type="NCBI Taxonomy" id="373891"/>
    <lineage>
        <taxon>Bacteria</taxon>
        <taxon>Pseudomonadati</taxon>
        <taxon>Bacteroidota</taxon>
        <taxon>Cytophagia</taxon>
        <taxon>Cytophagales</taxon>
        <taxon>Flammeovirgaceae</taxon>
        <taxon>Flammeovirga</taxon>
    </lineage>
</organism>
<dbReference type="Gene3D" id="3.60.20.10">
    <property type="entry name" value="Glutamine Phosphoribosylpyrophosphate, subunit 1, domain 1"/>
    <property type="match status" value="1"/>
</dbReference>
<dbReference type="EMBL" id="CP076128">
    <property type="protein sequence ID" value="QWG06418.1"/>
    <property type="molecule type" value="Genomic_DNA"/>
</dbReference>